<accession>A0A6J7WK70</accession>
<reference evidence="2" key="1">
    <citation type="submission" date="2020-05" db="EMBL/GenBank/DDBJ databases">
        <authorList>
            <person name="Chiriac C."/>
            <person name="Salcher M."/>
            <person name="Ghai R."/>
            <person name="Kavagutti S V."/>
        </authorList>
    </citation>
    <scope>NUCLEOTIDE SEQUENCE</scope>
</reference>
<dbReference type="EMBL" id="LR798243">
    <property type="protein sequence ID" value="CAB5214595.1"/>
    <property type="molecule type" value="Genomic_DNA"/>
</dbReference>
<gene>
    <name evidence="2" type="ORF">UFOVP190_182</name>
</gene>
<keyword evidence="1" id="KW-0175">Coiled coil</keyword>
<proteinExistence type="predicted"/>
<feature type="coiled-coil region" evidence="1">
    <location>
        <begin position="4"/>
        <end position="31"/>
    </location>
</feature>
<name>A0A6J7WK70_9CAUD</name>
<protein>
    <submittedName>
        <fullName evidence="2">Uncharacterized protein</fullName>
    </submittedName>
</protein>
<evidence type="ECO:0000256" key="1">
    <source>
        <dbReference type="SAM" id="Coils"/>
    </source>
</evidence>
<sequence>MSKIDKLVARMSKAREQLAAMEAEYAELRLENLRKVTMVKVGKTTTLTFKTRVIKVTPCRNDTRGLNIMEGGRMLVNEYRGGGIHDIRFMLATGKI</sequence>
<evidence type="ECO:0000313" key="2">
    <source>
        <dbReference type="EMBL" id="CAB5214595.1"/>
    </source>
</evidence>
<organism evidence="2">
    <name type="scientific">uncultured Caudovirales phage</name>
    <dbReference type="NCBI Taxonomy" id="2100421"/>
    <lineage>
        <taxon>Viruses</taxon>
        <taxon>Duplodnaviria</taxon>
        <taxon>Heunggongvirae</taxon>
        <taxon>Uroviricota</taxon>
        <taxon>Caudoviricetes</taxon>
        <taxon>Peduoviridae</taxon>
        <taxon>Maltschvirus</taxon>
        <taxon>Maltschvirus maltsch</taxon>
    </lineage>
</organism>